<sequence>MFIKILSLTLHTVCSLCYKFIICSKTYRIIFFSML</sequence>
<proteinExistence type="predicted"/>
<accession>A0A8S5P7Z7</accession>
<evidence type="ECO:0000313" key="1">
    <source>
        <dbReference type="EMBL" id="DAE03279.1"/>
    </source>
</evidence>
<protein>
    <submittedName>
        <fullName evidence="1">Uncharacterized protein</fullName>
    </submittedName>
</protein>
<dbReference type="EMBL" id="BK015362">
    <property type="protein sequence ID" value="DAE03279.1"/>
    <property type="molecule type" value="Genomic_DNA"/>
</dbReference>
<organism evidence="1">
    <name type="scientific">Siphoviridae sp. ctwzt2</name>
    <dbReference type="NCBI Taxonomy" id="2825736"/>
    <lineage>
        <taxon>Viruses</taxon>
        <taxon>Duplodnaviria</taxon>
        <taxon>Heunggongvirae</taxon>
        <taxon>Uroviricota</taxon>
        <taxon>Caudoviricetes</taxon>
    </lineage>
</organism>
<name>A0A8S5P7Z7_9CAUD</name>
<reference evidence="1" key="1">
    <citation type="journal article" date="2021" name="Proc. Natl. Acad. Sci. U.S.A.">
        <title>A Catalog of Tens of Thousands of Viruses from Human Metagenomes Reveals Hidden Associations with Chronic Diseases.</title>
        <authorList>
            <person name="Tisza M.J."/>
            <person name="Buck C.B."/>
        </authorList>
    </citation>
    <scope>NUCLEOTIDE SEQUENCE</scope>
    <source>
        <strain evidence="1">Ctwzt2</strain>
    </source>
</reference>